<dbReference type="SUPFAM" id="SSF53254">
    <property type="entry name" value="Phosphoglycerate mutase-like"/>
    <property type="match status" value="1"/>
</dbReference>
<name>A0ABR0C233_PURLI</name>
<dbReference type="Gene3D" id="3.40.50.1240">
    <property type="entry name" value="Phosphoglycerate mutase-like"/>
    <property type="match status" value="1"/>
</dbReference>
<reference evidence="5 6" key="1">
    <citation type="journal article" date="2024" name="Microbiol. Resour. Announc.">
        <title>Genome annotations for the ascomycete fungi Trichoderma harzianum, Trichoderma aggressivum, and Purpureocillium lilacinum.</title>
        <authorList>
            <person name="Beijen E.P.W."/>
            <person name="Ohm R.A."/>
        </authorList>
    </citation>
    <scope>NUCLEOTIDE SEQUENCE [LARGE SCALE GENOMIC DNA]</scope>
    <source>
        <strain evidence="5 6">CBS 150709</strain>
    </source>
</reference>
<feature type="region of interest" description="Disordered" evidence="4">
    <location>
        <begin position="789"/>
        <end position="808"/>
    </location>
</feature>
<dbReference type="PANTHER" id="PTHR11567:SF110">
    <property type="entry name" value="2-PHOSPHOXYLOSE PHOSPHATASE 1"/>
    <property type="match status" value="1"/>
</dbReference>
<feature type="region of interest" description="Disordered" evidence="4">
    <location>
        <begin position="1"/>
        <end position="29"/>
    </location>
</feature>
<comment type="similarity">
    <text evidence="1">Belongs to the histidine acid phosphatase family.</text>
</comment>
<feature type="region of interest" description="Disordered" evidence="4">
    <location>
        <begin position="72"/>
        <end position="95"/>
    </location>
</feature>
<comment type="caution">
    <text evidence="5">The sequence shown here is derived from an EMBL/GenBank/DDBJ whole genome shotgun (WGS) entry which is preliminary data.</text>
</comment>
<dbReference type="PROSITE" id="PS00616">
    <property type="entry name" value="HIS_ACID_PHOSPHAT_1"/>
    <property type="match status" value="1"/>
</dbReference>
<feature type="region of interest" description="Disordered" evidence="4">
    <location>
        <begin position="333"/>
        <end position="354"/>
    </location>
</feature>
<evidence type="ECO:0000313" key="5">
    <source>
        <dbReference type="EMBL" id="KAK4090237.1"/>
    </source>
</evidence>
<sequence>MAPRTGRRGVASLERKLPSGHQSVLTMGPEDRARPQLRVATAVVAPAAAVTESRSLLVYQWARMGRLLPKNSAQTAARPQKKRAEETAGGCSGAAATPSLPDWLQAALEPLLIPYFGARRPMSCCFHHLAVARFVQQSQEAGGHGDDDVRPFLSTPRPRPRPRPWALNWATSRQVERPRWGKLRQGRVSHVKAAAAHDPGRALSGRTLRVGQLKFWPFEMLLVRDHVARRVGLLMKWIKDRLLPAGKLGPWWSLVNLPGVACSSLVLRTCPPRPLRSAGRRFAPPWMEFVSTSKLLLANGDDSGRHDPAPTADVEGAMHRILQRLSGPLQSHFEAPRKRHSSLGPEAGPTTDRRRELLSAHDAVTRSSAAMSTLVPRPPYTDAELAALYPPQLRLQQVQILLRHGERTPVNARFTNTGLAPFWPYCSSFRNLRSAILDPAATAAAEGKPFSTFEWKRRLETFGANDAAVVAAGPKGELDGMCDMGMLTDRGRETTLELGQRLRRLYVDQLGFLPAGIKDTDFLYLRATPIPRALESMQQTFHGLYPPHTRAPDLPPPMVLARTPSDETLFPNDGNCRRFAALSRAFAQRAADRWNDSDDMAFLNKRLGKWMPDDSPKVAVDARPRLSGIMDTINATKAHGPDTRLPSEFYDPKVKQIVEKIGVEEWFAGYKENREYRTLGIGGLLADVVSRMVGSAEHTTADGRYEVTSKSRLPGATRPVQFGLSGCHDTTLAAALSSLGAFNTDAWPPFTSHIAIELFRHAETPAPPASSKSASQLSSWLPSFLGGSRAGEPPSGIGRKPTSDLSDAERAKLQGYYVRVRYNDQPVTVPGCKAAGKHLEGDESFCTLEAFKSIVDKFTPRNWKAECRANVKAPAFPAKEEPAGF</sequence>
<dbReference type="InterPro" id="IPR050645">
    <property type="entry name" value="Histidine_acid_phosphatase"/>
</dbReference>
<evidence type="ECO:0000256" key="1">
    <source>
        <dbReference type="ARBA" id="ARBA00005375"/>
    </source>
</evidence>
<dbReference type="InterPro" id="IPR033379">
    <property type="entry name" value="Acid_Pase_AS"/>
</dbReference>
<organism evidence="5 6">
    <name type="scientific">Purpureocillium lilacinum</name>
    <name type="common">Paecilomyces lilacinus</name>
    <dbReference type="NCBI Taxonomy" id="33203"/>
    <lineage>
        <taxon>Eukaryota</taxon>
        <taxon>Fungi</taxon>
        <taxon>Dikarya</taxon>
        <taxon>Ascomycota</taxon>
        <taxon>Pezizomycotina</taxon>
        <taxon>Sordariomycetes</taxon>
        <taxon>Hypocreomycetidae</taxon>
        <taxon>Hypocreales</taxon>
        <taxon>Ophiocordycipitaceae</taxon>
        <taxon>Purpureocillium</taxon>
    </lineage>
</organism>
<proteinExistence type="inferred from homology"/>
<gene>
    <name evidence="5" type="ORF">Purlil1_5408</name>
</gene>
<dbReference type="EMBL" id="JAWRVI010000016">
    <property type="protein sequence ID" value="KAK4090237.1"/>
    <property type="molecule type" value="Genomic_DNA"/>
</dbReference>
<keyword evidence="6" id="KW-1185">Reference proteome</keyword>
<dbReference type="Proteomes" id="UP001287286">
    <property type="component" value="Unassembled WGS sequence"/>
</dbReference>
<dbReference type="PANTHER" id="PTHR11567">
    <property type="entry name" value="ACID PHOSPHATASE-RELATED"/>
    <property type="match status" value="1"/>
</dbReference>
<dbReference type="InterPro" id="IPR029033">
    <property type="entry name" value="His_PPase_superfam"/>
</dbReference>
<dbReference type="CDD" id="cd07061">
    <property type="entry name" value="HP_HAP_like"/>
    <property type="match status" value="1"/>
</dbReference>
<evidence type="ECO:0000256" key="3">
    <source>
        <dbReference type="ARBA" id="ARBA00022801"/>
    </source>
</evidence>
<evidence type="ECO:0000256" key="2">
    <source>
        <dbReference type="ARBA" id="ARBA00012632"/>
    </source>
</evidence>
<dbReference type="EC" id="3.1.3.8" evidence="2"/>
<protein>
    <recommendedName>
        <fullName evidence="2">3-phytase</fullName>
        <ecNumber evidence="2">3.1.3.8</ecNumber>
    </recommendedName>
</protein>
<dbReference type="InterPro" id="IPR000560">
    <property type="entry name" value="His_Pase_clade-2"/>
</dbReference>
<evidence type="ECO:0000313" key="6">
    <source>
        <dbReference type="Proteomes" id="UP001287286"/>
    </source>
</evidence>
<dbReference type="Pfam" id="PF00328">
    <property type="entry name" value="His_Phos_2"/>
    <property type="match status" value="1"/>
</dbReference>
<keyword evidence="3" id="KW-0378">Hydrolase</keyword>
<accession>A0ABR0C233</accession>
<evidence type="ECO:0000256" key="4">
    <source>
        <dbReference type="SAM" id="MobiDB-lite"/>
    </source>
</evidence>